<dbReference type="CDD" id="cd08547">
    <property type="entry name" value="Type_II_cohesin"/>
    <property type="match status" value="1"/>
</dbReference>
<feature type="domain" description="Dockerin" evidence="9">
    <location>
        <begin position="1258"/>
        <end position="1321"/>
    </location>
</feature>
<organism evidence="10 11">
    <name type="scientific">Paenibacillus chibensis</name>
    <dbReference type="NCBI Taxonomy" id="59846"/>
    <lineage>
        <taxon>Bacteria</taxon>
        <taxon>Bacillati</taxon>
        <taxon>Bacillota</taxon>
        <taxon>Bacilli</taxon>
        <taxon>Bacillales</taxon>
        <taxon>Paenibacillaceae</taxon>
        <taxon>Paenibacillus</taxon>
    </lineage>
</organism>
<dbReference type="InterPro" id="IPR016134">
    <property type="entry name" value="Dockerin_dom"/>
</dbReference>
<dbReference type="Gene3D" id="2.60.120.200">
    <property type="match status" value="1"/>
</dbReference>
<dbReference type="Pfam" id="PF00963">
    <property type="entry name" value="Cohesin"/>
    <property type="match status" value="1"/>
</dbReference>
<dbReference type="SUPFAM" id="SSF49899">
    <property type="entry name" value="Concanavalin A-like lectins/glucanases"/>
    <property type="match status" value="1"/>
</dbReference>
<evidence type="ECO:0000259" key="8">
    <source>
        <dbReference type="PROSITE" id="PS50222"/>
    </source>
</evidence>
<sequence length="1321" mass="144281">MKKSWGLFLTLCLFVYAFPLYSVSAAPDVNAKPKVIPSLREWIGGTGAFTLTPDSRIVIGSAACACKLPETAKVFQEDMKEMTGHDLKVATAPSASKGDFLLVINDTRDNSIGDEGYTFEVGEWVTIRANTDTGAFYGTRTALQILMQDPLKSSIVKGTAKDYPKYKERGFMLDVGRKFFPMSFLKDYAKFMSYYKMNDFQLHLNDNEIFSDTSRANWSKYSAFRLESEKYPELTAKDGSYSKQDFRELQDIARVRGVTITPELDTPSHALALTKVRPDLVKDSLPVDHLDITRPEAVAFVEDVWSEYLDGNWFDSDTVHFGADEFDRNDKSTYEKYRQYLNDMNAFFKSKGKQSRMWGSLKQFPGTTPVDTDIVVHGWSNGWQDPVETVKQGYSIINTLDSYLYIVPKATYYHDYLDAQWLFNNWDPTVFGGSLNLQDGEPKLLGGMFAVWNDLLGKKVTDDEVHDRVKQALPVLAEKMWRGASGESTYTDFQRLASALGEGPGTNLQHQVASKTDTVLQYSFEEGSGASTADQSGNGYHGSLSGVNWITDGEKGRAVSFQGGKARIATSLGDMGFPWTASAWVKLDAQPSPDEAVFMESDYGALKLKQNSTGKAGFTREGYDFSFNAGIPTGRWVHVAFRGDLKGTSLYIDGELKASLPDVTRLPAAFIGSRNRSVSGQLDELKIYKRALTGKEIAEEAGSPPWTVNIAARKPALASSIEVPQFKAELAFDEDESKNSRWSSGYSDSEWIQVDLGEMTDIGKVVLKWENAYGRGYKIQVSDNGQSWRDVYSTSAGVGGTEIIRFPAEHARYVRMQGTKRSGQYGYSLYEFEVYQPNPNEEIPVPVPIRYTQDFENNSLGGWQHVIGKGVGSMSIVDAPGGASQHAAQFSANNVSNIFVDQNSPMIQDGELEFKVTPVNDVIRAGIILRYADEEHWASVGFDKNAWYWVNAQDNYGAMTTDAGAFLKKGETATVKVKFEGTFITLSVNGKTYFEGSLPKLPSGEGNMGARVFGPTTAVFDDFKYGNNVAEVSVTGLRVDPTELRLAPGAKAELSAAVQPVNATNKQVNWSSSDETVAKVELVNGKVQVSALREGSADITAVTASGGYKAVVKVKVAPIVTDEMVTLLKGPSEVQAGETFTVDLGLVNPDGAVYAQDYSIQYDDSLMEFVSAKPLVDGIGLLETKNTGGTVRVILASQGAGHQLKQSADVVELTFKAKPDIAAGKTPIRVTAAVVGDGDGKETAVGLSTANIELTEGTTEASADLNGDGKVSIGDLAIVAANYGKTSADADWSQAKRADVNRDGKIDISDLVLVARQITAP</sequence>
<dbReference type="InterPro" id="IPR017853">
    <property type="entry name" value="GH"/>
</dbReference>
<dbReference type="Gene3D" id="3.30.379.10">
    <property type="entry name" value="Chitobiase/beta-hexosaminidase domain 2-like"/>
    <property type="match status" value="1"/>
</dbReference>
<dbReference type="InterPro" id="IPR002105">
    <property type="entry name" value="Dockerin_1_rpt"/>
</dbReference>
<dbReference type="InterPro" id="IPR000421">
    <property type="entry name" value="FA58C"/>
</dbReference>
<dbReference type="Gene3D" id="2.60.120.260">
    <property type="entry name" value="Galactose-binding domain-like"/>
    <property type="match status" value="1"/>
</dbReference>
<evidence type="ECO:0000259" key="7">
    <source>
        <dbReference type="PROSITE" id="PS50022"/>
    </source>
</evidence>
<dbReference type="Pfam" id="PF00728">
    <property type="entry name" value="Glyco_hydro_20"/>
    <property type="match status" value="1"/>
</dbReference>
<keyword evidence="4" id="KW-1015">Disulfide bond</keyword>
<dbReference type="SMART" id="SM00560">
    <property type="entry name" value="LamGL"/>
    <property type="match status" value="1"/>
</dbReference>
<dbReference type="Pfam" id="PF02368">
    <property type="entry name" value="Big_2"/>
    <property type="match status" value="1"/>
</dbReference>
<dbReference type="Gene3D" id="1.10.1330.10">
    <property type="entry name" value="Dockerin domain"/>
    <property type="match status" value="1"/>
</dbReference>
<dbReference type="EMBL" id="JARTLD010000025">
    <property type="protein sequence ID" value="MED5017651.1"/>
    <property type="molecule type" value="Genomic_DNA"/>
</dbReference>
<evidence type="ECO:0000313" key="10">
    <source>
        <dbReference type="EMBL" id="MED5017651.1"/>
    </source>
</evidence>
<dbReference type="PROSITE" id="PS00018">
    <property type="entry name" value="EF_HAND_1"/>
    <property type="match status" value="2"/>
</dbReference>
<dbReference type="InterPro" id="IPR003343">
    <property type="entry name" value="Big_2"/>
</dbReference>
<dbReference type="SUPFAM" id="SSF55545">
    <property type="entry name" value="beta-N-acetylhexosaminidase-like domain"/>
    <property type="match status" value="1"/>
</dbReference>
<dbReference type="SUPFAM" id="SSF51445">
    <property type="entry name" value="(Trans)glycosidases"/>
    <property type="match status" value="1"/>
</dbReference>
<dbReference type="Gene3D" id="2.60.40.680">
    <property type="match status" value="1"/>
</dbReference>
<dbReference type="InterPro" id="IPR052764">
    <property type="entry name" value="GH20_Enzymes"/>
</dbReference>
<dbReference type="InterPro" id="IPR025705">
    <property type="entry name" value="Beta_hexosaminidase_sua/sub"/>
</dbReference>
<dbReference type="Pfam" id="PF13385">
    <property type="entry name" value="Laminin_G_3"/>
    <property type="match status" value="1"/>
</dbReference>
<dbReference type="PROSITE" id="PS50022">
    <property type="entry name" value="FA58C_3"/>
    <property type="match status" value="1"/>
</dbReference>
<dbReference type="PROSITE" id="PS51766">
    <property type="entry name" value="DOCKERIN"/>
    <property type="match status" value="1"/>
</dbReference>
<evidence type="ECO:0000256" key="2">
    <source>
        <dbReference type="ARBA" id="ARBA00022729"/>
    </source>
</evidence>
<keyword evidence="2" id="KW-0732">Signal</keyword>
<dbReference type="Pfam" id="PF02838">
    <property type="entry name" value="Glyco_hydro_20b"/>
    <property type="match status" value="1"/>
</dbReference>
<dbReference type="InterPro" id="IPR006558">
    <property type="entry name" value="LamG-like"/>
</dbReference>
<dbReference type="SUPFAM" id="SSF49384">
    <property type="entry name" value="Carbohydrate-binding domain"/>
    <property type="match status" value="1"/>
</dbReference>
<proteinExistence type="inferred from homology"/>
<dbReference type="CDD" id="cd14254">
    <property type="entry name" value="Dockerin_II"/>
    <property type="match status" value="1"/>
</dbReference>
<keyword evidence="11" id="KW-1185">Reference proteome</keyword>
<name>A0ABU6PU27_9BACL</name>
<dbReference type="InterPro" id="IPR015882">
    <property type="entry name" value="HEX_bac_N"/>
</dbReference>
<dbReference type="SMART" id="SM00635">
    <property type="entry name" value="BID_2"/>
    <property type="match status" value="1"/>
</dbReference>
<dbReference type="InterPro" id="IPR008979">
    <property type="entry name" value="Galactose-bd-like_sf"/>
</dbReference>
<keyword evidence="5" id="KW-0326">Glycosidase</keyword>
<dbReference type="Pfam" id="PF00754">
    <property type="entry name" value="F5_F8_type_C"/>
    <property type="match status" value="1"/>
</dbReference>
<dbReference type="Gene3D" id="2.60.120.870">
    <property type="match status" value="1"/>
</dbReference>
<evidence type="ECO:0000259" key="9">
    <source>
        <dbReference type="PROSITE" id="PS51766"/>
    </source>
</evidence>
<keyword evidence="3" id="KW-0378">Hydrolase</keyword>
<comment type="similarity">
    <text evidence="1">Belongs to the glycosyl hydrolase 20 family.</text>
</comment>
<protein>
    <recommendedName>
        <fullName evidence="6">Beta-N-acetylhexosaminidase</fullName>
    </recommendedName>
</protein>
<comment type="caution">
    <text evidence="10">The sequence shown here is derived from an EMBL/GenBank/DDBJ whole genome shotgun (WGS) entry which is preliminary data.</text>
</comment>
<dbReference type="InterPro" id="IPR036439">
    <property type="entry name" value="Dockerin_dom_sf"/>
</dbReference>
<dbReference type="InterPro" id="IPR008964">
    <property type="entry name" value="Invasin/intimin_cell_adhesion"/>
</dbReference>
<dbReference type="InterPro" id="IPR013320">
    <property type="entry name" value="ConA-like_dom_sf"/>
</dbReference>
<dbReference type="PROSITE" id="PS50222">
    <property type="entry name" value="EF_HAND_2"/>
    <property type="match status" value="1"/>
</dbReference>
<evidence type="ECO:0000256" key="1">
    <source>
        <dbReference type="ARBA" id="ARBA00006285"/>
    </source>
</evidence>
<dbReference type="SUPFAM" id="SSF49373">
    <property type="entry name" value="Invasin/intimin cell-adhesion fragments"/>
    <property type="match status" value="1"/>
</dbReference>
<dbReference type="InterPro" id="IPR015883">
    <property type="entry name" value="Glyco_hydro_20_cat"/>
</dbReference>
<dbReference type="SUPFAM" id="SSF63446">
    <property type="entry name" value="Type I dockerin domain"/>
    <property type="match status" value="1"/>
</dbReference>
<evidence type="ECO:0000256" key="4">
    <source>
        <dbReference type="ARBA" id="ARBA00023157"/>
    </source>
</evidence>
<feature type="domain" description="EF-hand" evidence="8">
    <location>
        <begin position="1296"/>
        <end position="1321"/>
    </location>
</feature>
<evidence type="ECO:0000256" key="3">
    <source>
        <dbReference type="ARBA" id="ARBA00022801"/>
    </source>
</evidence>
<dbReference type="Gene3D" id="3.20.20.80">
    <property type="entry name" value="Glycosidases"/>
    <property type="match status" value="1"/>
</dbReference>
<feature type="domain" description="F5/8 type C" evidence="7">
    <location>
        <begin position="696"/>
        <end position="837"/>
    </location>
</feature>
<dbReference type="InterPro" id="IPR029018">
    <property type="entry name" value="Hex-like_dom2"/>
</dbReference>
<dbReference type="PANTHER" id="PTHR43678">
    <property type="entry name" value="PUTATIVE (AFU_ORTHOLOGUE AFUA_2G00640)-RELATED"/>
    <property type="match status" value="1"/>
</dbReference>
<dbReference type="CDD" id="cd06564">
    <property type="entry name" value="GH20_DspB_LnbB-like"/>
    <property type="match status" value="1"/>
</dbReference>
<dbReference type="Proteomes" id="UP001343257">
    <property type="component" value="Unassembled WGS sequence"/>
</dbReference>
<dbReference type="InterPro" id="IPR002048">
    <property type="entry name" value="EF_hand_dom"/>
</dbReference>
<evidence type="ECO:0000313" key="11">
    <source>
        <dbReference type="Proteomes" id="UP001343257"/>
    </source>
</evidence>
<reference evidence="10 11" key="1">
    <citation type="submission" date="2023-03" db="EMBL/GenBank/DDBJ databases">
        <title>Bacillus Genome Sequencing.</title>
        <authorList>
            <person name="Dunlap C."/>
        </authorList>
    </citation>
    <scope>NUCLEOTIDE SEQUENCE [LARGE SCALE GENOMIC DNA]</scope>
    <source>
        <strain evidence="10 11">NRS-52</strain>
    </source>
</reference>
<evidence type="ECO:0000256" key="5">
    <source>
        <dbReference type="ARBA" id="ARBA00023295"/>
    </source>
</evidence>
<gene>
    <name evidence="10" type="ORF">P9847_10085</name>
</gene>
<dbReference type="Gene3D" id="2.60.40.1080">
    <property type="match status" value="1"/>
</dbReference>
<dbReference type="InterPro" id="IPR008965">
    <property type="entry name" value="CBM2/CBM3_carb-bd_dom_sf"/>
</dbReference>
<evidence type="ECO:0000256" key="6">
    <source>
        <dbReference type="ARBA" id="ARBA00030512"/>
    </source>
</evidence>
<dbReference type="InterPro" id="IPR018247">
    <property type="entry name" value="EF_Hand_1_Ca_BS"/>
</dbReference>
<accession>A0ABU6PU27</accession>
<dbReference type="InterPro" id="IPR002102">
    <property type="entry name" value="Cohesin_dom"/>
</dbReference>
<dbReference type="SUPFAM" id="SSF49785">
    <property type="entry name" value="Galactose-binding domain-like"/>
    <property type="match status" value="1"/>
</dbReference>
<dbReference type="Pfam" id="PF00404">
    <property type="entry name" value="Dockerin_1"/>
    <property type="match status" value="1"/>
</dbReference>
<dbReference type="PRINTS" id="PR00738">
    <property type="entry name" value="GLHYDRLASE20"/>
</dbReference>
<dbReference type="RefSeq" id="WP_328277447.1">
    <property type="nucleotide sequence ID" value="NZ_JARTLD010000025.1"/>
</dbReference>
<dbReference type="PANTHER" id="PTHR43678:SF1">
    <property type="entry name" value="BETA-N-ACETYLHEXOSAMINIDASE"/>
    <property type="match status" value="1"/>
</dbReference>